<accession>A0ABX8CUN3</accession>
<dbReference type="InterPro" id="IPR051340">
    <property type="entry name" value="Haloalkane_dehalogenase"/>
</dbReference>
<proteinExistence type="predicted"/>
<feature type="domain" description="AB hydrolase-1" evidence="2">
    <location>
        <begin position="32"/>
        <end position="272"/>
    </location>
</feature>
<gene>
    <name evidence="3" type="ORF">KHQ06_12475</name>
</gene>
<dbReference type="InterPro" id="IPR000073">
    <property type="entry name" value="AB_hydrolase_1"/>
</dbReference>
<evidence type="ECO:0000313" key="4">
    <source>
        <dbReference type="Proteomes" id="UP000683310"/>
    </source>
</evidence>
<evidence type="ECO:0000259" key="2">
    <source>
        <dbReference type="Pfam" id="PF00561"/>
    </source>
</evidence>
<dbReference type="SUPFAM" id="SSF53474">
    <property type="entry name" value="alpha/beta-Hydrolases"/>
    <property type="match status" value="1"/>
</dbReference>
<dbReference type="InterPro" id="IPR029058">
    <property type="entry name" value="AB_hydrolase_fold"/>
</dbReference>
<dbReference type="PANTHER" id="PTHR42977:SF3">
    <property type="entry name" value="AB HYDROLASE-1 DOMAIN-CONTAINING PROTEIN"/>
    <property type="match status" value="1"/>
</dbReference>
<sequence>MSELPRVQHRHLEVDGVDVFYRESVPARADAPVLLLLHGFPTASHQFRRLIDALGDRYRLIAPDYPGFGNTVAPADFEYSFDRLADITEGFVRQLGLTRFAMYIFDFGAPVGLRLATRNPEWISGLIVQNGNAYEAGLSEAAQGFVALRPDHEGDEDVIRGLLTLEGTRSQYEGGVPDPSLLNPDAWTLDQHYLDLPGRKEAQLALAYDYKSNVARYPEWQAWLRKYTPPTLIAWGANDFFFPAPGAHAYLADVPDAELHLFDTGHFALETHVAEIAPLIADFLDRLPG</sequence>
<dbReference type="Pfam" id="PF00561">
    <property type="entry name" value="Abhydrolase_1"/>
    <property type="match status" value="1"/>
</dbReference>
<dbReference type="RefSeq" id="WP_213559672.1">
    <property type="nucleotide sequence ID" value="NZ_JBHZDI010000011.1"/>
</dbReference>
<dbReference type="EMBL" id="CP074371">
    <property type="protein sequence ID" value="QVI23602.1"/>
    <property type="molecule type" value="Genomic_DNA"/>
</dbReference>
<dbReference type="PANTHER" id="PTHR42977">
    <property type="entry name" value="HYDROLASE-RELATED"/>
    <property type="match status" value="1"/>
</dbReference>
<dbReference type="Proteomes" id="UP000683310">
    <property type="component" value="Chromosome"/>
</dbReference>
<evidence type="ECO:0000256" key="1">
    <source>
        <dbReference type="ARBA" id="ARBA00022801"/>
    </source>
</evidence>
<evidence type="ECO:0000313" key="3">
    <source>
        <dbReference type="EMBL" id="QVI23602.1"/>
    </source>
</evidence>
<protein>
    <submittedName>
        <fullName evidence="3">Alpha/beta hydrolase</fullName>
    </submittedName>
</protein>
<organism evidence="3 4">
    <name type="scientific">Nocardia tengchongensis</name>
    <dbReference type="NCBI Taxonomy" id="2055889"/>
    <lineage>
        <taxon>Bacteria</taxon>
        <taxon>Bacillati</taxon>
        <taxon>Actinomycetota</taxon>
        <taxon>Actinomycetes</taxon>
        <taxon>Mycobacteriales</taxon>
        <taxon>Nocardiaceae</taxon>
        <taxon>Nocardia</taxon>
    </lineage>
</organism>
<keyword evidence="4" id="KW-1185">Reference proteome</keyword>
<dbReference type="Gene3D" id="3.40.50.1820">
    <property type="entry name" value="alpha/beta hydrolase"/>
    <property type="match status" value="1"/>
</dbReference>
<dbReference type="PRINTS" id="PR00111">
    <property type="entry name" value="ABHYDROLASE"/>
</dbReference>
<reference evidence="3 4" key="1">
    <citation type="submission" date="2021-04" db="EMBL/GenBank/DDBJ databases">
        <title>Nocardia tengchongensis.</title>
        <authorList>
            <person name="Zhuang k."/>
            <person name="Ran Y."/>
            <person name="Li W."/>
        </authorList>
    </citation>
    <scope>NUCLEOTIDE SEQUENCE [LARGE SCALE GENOMIC DNA]</scope>
    <source>
        <strain evidence="3 4">CFH S0057</strain>
    </source>
</reference>
<keyword evidence="1 3" id="KW-0378">Hydrolase</keyword>
<dbReference type="GO" id="GO:0016787">
    <property type="term" value="F:hydrolase activity"/>
    <property type="evidence" value="ECO:0007669"/>
    <property type="project" value="UniProtKB-KW"/>
</dbReference>
<name>A0ABX8CUN3_9NOCA</name>